<dbReference type="InterPro" id="IPR024361">
    <property type="entry name" value="BACON"/>
</dbReference>
<evidence type="ECO:0008006" key="3">
    <source>
        <dbReference type="Google" id="ProtNLM"/>
    </source>
</evidence>
<dbReference type="Gene3D" id="2.60.40.10">
    <property type="entry name" value="Immunoglobulins"/>
    <property type="match status" value="1"/>
</dbReference>
<protein>
    <recommendedName>
        <fullName evidence="3">BACON domain-containing protein</fullName>
    </recommendedName>
</protein>
<evidence type="ECO:0000313" key="1">
    <source>
        <dbReference type="EMBL" id="KHE41402.1"/>
    </source>
</evidence>
<proteinExistence type="predicted"/>
<name>A0ABR4YIZ3_9BACT</name>
<dbReference type="CDD" id="cd14948">
    <property type="entry name" value="BACON"/>
    <property type="match status" value="1"/>
</dbReference>
<accession>A0ABR4YIZ3</accession>
<keyword evidence="2" id="KW-1185">Reference proteome</keyword>
<gene>
    <name evidence="1" type="ORF">LG35_08705</name>
</gene>
<dbReference type="InterPro" id="IPR013783">
    <property type="entry name" value="Ig-like_fold"/>
</dbReference>
<dbReference type="EMBL" id="JRGF01000011">
    <property type="protein sequence ID" value="KHE41402.1"/>
    <property type="molecule type" value="Genomic_DNA"/>
</dbReference>
<evidence type="ECO:0000313" key="2">
    <source>
        <dbReference type="Proteomes" id="UP000030889"/>
    </source>
</evidence>
<sequence length="623" mass="68165">MLVTAVLMGGCRQEEPKTAPPTLSIEPAEALVFEATGGTRVIAVTTNQDTWRVLSDQTWCVAQAADDASFTVTAGINESPDDMPRAKVTVTAGTGNNARTVVLEVYQRGAEEVVPEEPPFGITLSNITATGVDMRVVPLDAAGSYYFDVIAKATLDEHHGGDIGRMMERMMAEAEQMYGSMEEALANLASRGEQEHSFTRLSPASEHVAFAVGLGADGAVNTEVVSEPFRTEELSDAVTFEVEFTNRYYDGADFTVTPSDDEFPYYCTIRPAFQYDELSDQELLEKVVAEDGFMIDFYATTGVYEYENENVWLTDTGYLVLVFGWADGAATTNIHRFPFRTLEPNIPPSECRFDVEVTGLTSRSATVAITPSDETSVYMWDLIADADYQQFKGNMKQYVTDYVAADIESLDYNRERGVGGNIFSKMLEPGTTYYVWAACIDEFGKPAADVVVSAPFETLPNQVSDAGVSAVIGKYFNGDDLYALDSEKYASGRGMAYVEVTFSANDEAVVWYGTMVKEDPSDPTGAISDAEIAETLVASGTWCPTGKLYWCEWDAEYTVLGVAIGSDDNSGPVLRLSKTFTKEGASPVSEFVEPASAAAQYIYNAPFVRYDASVKVYRERAQR</sequence>
<organism evidence="1 2">
    <name type="scientific">Alistipes inops</name>
    <dbReference type="NCBI Taxonomy" id="1501391"/>
    <lineage>
        <taxon>Bacteria</taxon>
        <taxon>Pseudomonadati</taxon>
        <taxon>Bacteroidota</taxon>
        <taxon>Bacteroidia</taxon>
        <taxon>Bacteroidales</taxon>
        <taxon>Rikenellaceae</taxon>
        <taxon>Alistipes</taxon>
    </lineage>
</organism>
<dbReference type="Proteomes" id="UP000030889">
    <property type="component" value="Unassembled WGS sequence"/>
</dbReference>
<reference evidence="1 2" key="1">
    <citation type="submission" date="2014-09" db="EMBL/GenBank/DDBJ databases">
        <title>Alistipes sp. 627, sp. nov., a novel member of the family Rikenellaceae isolated from human faeces.</title>
        <authorList>
            <person name="Shkoporov A.N."/>
            <person name="Chaplin A.V."/>
            <person name="Motuzova O.V."/>
            <person name="Kafarskaia L.I."/>
            <person name="Khokhlova E.V."/>
            <person name="Efimov B.A."/>
        </authorList>
    </citation>
    <scope>NUCLEOTIDE SEQUENCE [LARGE SCALE GENOMIC DNA]</scope>
    <source>
        <strain evidence="1 2">627</strain>
    </source>
</reference>
<comment type="caution">
    <text evidence="1">The sequence shown here is derived from an EMBL/GenBank/DDBJ whole genome shotgun (WGS) entry which is preliminary data.</text>
</comment>